<evidence type="ECO:0000313" key="1">
    <source>
        <dbReference type="EMBL" id="NHB89829.1"/>
    </source>
</evidence>
<dbReference type="Proteomes" id="UP000697802">
    <property type="component" value="Unassembled WGS sequence"/>
</dbReference>
<protein>
    <submittedName>
        <fullName evidence="1">Uncharacterized protein</fullName>
    </submittedName>
</protein>
<dbReference type="EMBL" id="PUJU01000057">
    <property type="protein sequence ID" value="NHB89829.1"/>
    <property type="molecule type" value="Genomic_DNA"/>
</dbReference>
<reference evidence="1 2" key="1">
    <citation type="submission" date="2018-02" db="EMBL/GenBank/DDBJ databases">
        <authorList>
            <person name="Machado R.A."/>
        </authorList>
    </citation>
    <scope>NUCLEOTIDE SEQUENCE [LARGE SCALE GENOMIC DNA]</scope>
    <source>
        <strain evidence="1 2">T327</strain>
    </source>
</reference>
<accession>A0ABX0GPW4</accession>
<evidence type="ECO:0000313" key="2">
    <source>
        <dbReference type="Proteomes" id="UP000697802"/>
    </source>
</evidence>
<comment type="caution">
    <text evidence="1">The sequence shown here is derived from an EMBL/GenBank/DDBJ whole genome shotgun (WGS) entry which is preliminary data.</text>
</comment>
<proteinExistence type="predicted"/>
<name>A0ABX0GPW4_9GAMM</name>
<keyword evidence="2" id="KW-1185">Reference proteome</keyword>
<gene>
    <name evidence="1" type="ORF">C5471_19825</name>
</gene>
<organism evidence="1 2">
    <name type="scientific">Photorhabdus tasmaniensis</name>
    <dbReference type="NCBI Taxonomy" id="1004159"/>
    <lineage>
        <taxon>Bacteria</taxon>
        <taxon>Pseudomonadati</taxon>
        <taxon>Pseudomonadota</taxon>
        <taxon>Gammaproteobacteria</taxon>
        <taxon>Enterobacterales</taxon>
        <taxon>Morganellaceae</taxon>
        <taxon>Photorhabdus</taxon>
    </lineage>
</organism>
<dbReference type="RefSeq" id="WP_133815226.1">
    <property type="nucleotide sequence ID" value="NZ_CAWPIF010000057.1"/>
</dbReference>
<sequence>MYKHSYQDFHRDIEPTILPTLSRFTANSEANEEWMIEPMIRLPEVLEEELKAWPFKEDPTKDLQEKLQRIDENGKRWRVLYEFNCERQNYPEPHRGLHNARYEEFRFIYCAFVKSNDVEGFIAGLKEQQSLDVTDLQPRDYTDGPFFLEAYWRDTWKSEKFSDDLRRLSGEKFSNPVARYNWEGHLDKTMEEGFGVYMPQRWVAEDLGIQLAENSTRSWIDSDGNELIKVLAPIKDKSAVLICEETLRKYCAKEAVTPIWLLIGERNMWLGGDNDQSCWRRSEGAWWQSNGEWKQVAWNHDTKR</sequence>